<keyword evidence="1" id="KW-0378">Hydrolase</keyword>
<dbReference type="InterPro" id="IPR029058">
    <property type="entry name" value="AB_hydrolase_fold"/>
</dbReference>
<evidence type="ECO:0000256" key="2">
    <source>
        <dbReference type="SAM" id="SignalP"/>
    </source>
</evidence>
<evidence type="ECO:0000313" key="4">
    <source>
        <dbReference type="EMBL" id="EHO74170.1"/>
    </source>
</evidence>
<dbReference type="EMBL" id="AGWK01000009">
    <property type="protein sequence ID" value="EHO74170.1"/>
    <property type="molecule type" value="Genomic_DNA"/>
</dbReference>
<dbReference type="PANTHER" id="PTHR48081:SF6">
    <property type="entry name" value="PEPTIDASE S9 PROLYL OLIGOPEPTIDASE CATALYTIC DOMAIN-CONTAINING PROTEIN"/>
    <property type="match status" value="1"/>
</dbReference>
<keyword evidence="5" id="KW-1185">Reference proteome</keyword>
<dbReference type="eggNOG" id="COG0657">
    <property type="taxonomic scope" value="Bacteria"/>
</dbReference>
<dbReference type="PANTHER" id="PTHR48081">
    <property type="entry name" value="AB HYDROLASE SUPERFAMILY PROTEIN C4A8.06C"/>
    <property type="match status" value="1"/>
</dbReference>
<dbReference type="InterPro" id="IPR050300">
    <property type="entry name" value="GDXG_lipolytic_enzyme"/>
</dbReference>
<evidence type="ECO:0000259" key="3">
    <source>
        <dbReference type="Pfam" id="PF20434"/>
    </source>
</evidence>
<proteinExistence type="predicted"/>
<dbReference type="InterPro" id="IPR049492">
    <property type="entry name" value="BD-FAE-like_dom"/>
</dbReference>
<dbReference type="Pfam" id="PF20434">
    <property type="entry name" value="BD-FAE"/>
    <property type="match status" value="1"/>
</dbReference>
<dbReference type="PATRIC" id="fig|883158.3.peg.342"/>
<comment type="caution">
    <text evidence="4">The sequence shown here is derived from an EMBL/GenBank/DDBJ whole genome shotgun (WGS) entry which is preliminary data.</text>
</comment>
<name>H1Q093_9BACT</name>
<reference evidence="4 5" key="1">
    <citation type="submission" date="2011-12" db="EMBL/GenBank/DDBJ databases">
        <title>The Genome Sequence of Prevotella micans F0438.</title>
        <authorList>
            <consortium name="The Broad Institute Genome Sequencing Platform"/>
            <person name="Earl A."/>
            <person name="Ward D."/>
            <person name="Feldgarden M."/>
            <person name="Gevers D."/>
            <person name="Izard J."/>
            <person name="Baranova O.V."/>
            <person name="Blanton J.M."/>
            <person name="Wade W.G."/>
            <person name="Dewhirst F.E."/>
            <person name="Young S.K."/>
            <person name="Zeng Q."/>
            <person name="Gargeya S."/>
            <person name="Fitzgerald M."/>
            <person name="Haas B."/>
            <person name="Abouelleil A."/>
            <person name="Alvarado L."/>
            <person name="Arachchi H.M."/>
            <person name="Berlin A."/>
            <person name="Chapman S.B."/>
            <person name="Gearin G."/>
            <person name="Goldberg J."/>
            <person name="Griggs A."/>
            <person name="Gujja S."/>
            <person name="Hansen M."/>
            <person name="Heiman D."/>
            <person name="Howarth C."/>
            <person name="Larimer J."/>
            <person name="Lui A."/>
            <person name="MacDonald P.J.P."/>
            <person name="McCowen C."/>
            <person name="Montmayeur A."/>
            <person name="Murphy C."/>
            <person name="Neiman D."/>
            <person name="Pearson M."/>
            <person name="Priest M."/>
            <person name="Roberts A."/>
            <person name="Saif S."/>
            <person name="Shea T."/>
            <person name="Sisk P."/>
            <person name="Stolte C."/>
            <person name="Sykes S."/>
            <person name="Wortman J."/>
            <person name="Nusbaum C."/>
            <person name="Birren B."/>
        </authorList>
    </citation>
    <scope>NUCLEOTIDE SEQUENCE [LARGE SCALE GENOMIC DNA]</scope>
    <source>
        <strain evidence="4 5">F0438</strain>
    </source>
</reference>
<evidence type="ECO:0000256" key="1">
    <source>
        <dbReference type="ARBA" id="ARBA00022801"/>
    </source>
</evidence>
<feature type="chain" id="PRO_5003553624" description="BD-FAE-like domain-containing protein" evidence="2">
    <location>
        <begin position="20"/>
        <end position="295"/>
    </location>
</feature>
<dbReference type="HOGENOM" id="CLU_012494_5_1_10"/>
<gene>
    <name evidence="4" type="ORF">HMPREF9140_00331</name>
</gene>
<dbReference type="STRING" id="883158.HMPREF9140_00331"/>
<evidence type="ECO:0000313" key="5">
    <source>
        <dbReference type="Proteomes" id="UP000016023"/>
    </source>
</evidence>
<dbReference type="GO" id="GO:0016787">
    <property type="term" value="F:hydrolase activity"/>
    <property type="evidence" value="ECO:0007669"/>
    <property type="project" value="UniProtKB-KW"/>
</dbReference>
<dbReference type="Proteomes" id="UP000016023">
    <property type="component" value="Unassembled WGS sequence"/>
</dbReference>
<dbReference type="Gene3D" id="3.40.50.1820">
    <property type="entry name" value="alpha/beta hydrolase"/>
    <property type="match status" value="1"/>
</dbReference>
<keyword evidence="2" id="KW-0732">Signal</keyword>
<dbReference type="AlphaFoldDB" id="H1Q093"/>
<sequence length="295" mass="33415">MKKVLCLLFIATLTLSAQAQIRIWDGTAERAPRVLLTPYLPSEGRKNMAVIVCPGGSYHWLDRKIEGHDVARWLQSNGIAAFVLEYRTVGVWPFITHSRLLFRGVRQPDMFRDIQRALQIVREQAERFNISPSKVGVMGFSAGGHLAVAAAEFHATNFLAPLGIQPRVSLRPDFVAAIYPVVTLTDKRYVHKRSRKGLLGEWGKNNKAMRDSLSLELHVPADCPPMFISNCLDDRVVHPMNSELLEQALSARGINHLYIRFTTGGHGFGVMENARTEECRLWKYNFLSWVEQFND</sequence>
<feature type="domain" description="BD-FAE-like" evidence="3">
    <location>
        <begin position="39"/>
        <end position="249"/>
    </location>
</feature>
<protein>
    <recommendedName>
        <fullName evidence="3">BD-FAE-like domain-containing protein</fullName>
    </recommendedName>
</protein>
<dbReference type="SUPFAM" id="SSF53474">
    <property type="entry name" value="alpha/beta-Hydrolases"/>
    <property type="match status" value="1"/>
</dbReference>
<organism evidence="4 5">
    <name type="scientific">Prevotella micans F0438</name>
    <dbReference type="NCBI Taxonomy" id="883158"/>
    <lineage>
        <taxon>Bacteria</taxon>
        <taxon>Pseudomonadati</taxon>
        <taxon>Bacteroidota</taxon>
        <taxon>Bacteroidia</taxon>
        <taxon>Bacteroidales</taxon>
        <taxon>Prevotellaceae</taxon>
        <taxon>Prevotella</taxon>
    </lineage>
</organism>
<accession>H1Q093</accession>
<feature type="signal peptide" evidence="2">
    <location>
        <begin position="1"/>
        <end position="19"/>
    </location>
</feature>
<dbReference type="RefSeq" id="WP_006951286.1">
    <property type="nucleotide sequence ID" value="NZ_JH594521.1"/>
</dbReference>